<dbReference type="CDD" id="cd00096">
    <property type="entry name" value="Ig"/>
    <property type="match status" value="1"/>
</dbReference>
<comment type="subcellular location">
    <subcellularLocation>
        <location evidence="1">Cell membrane</location>
    </subcellularLocation>
</comment>
<dbReference type="FunFam" id="2.60.40.10:FF:000328">
    <property type="entry name" value="CLUMA_CG000981, isoform A"/>
    <property type="match status" value="1"/>
</dbReference>
<feature type="region of interest" description="Disordered" evidence="9">
    <location>
        <begin position="363"/>
        <end position="382"/>
    </location>
</feature>
<accession>A0A423SWE9</accession>
<evidence type="ECO:0000256" key="4">
    <source>
        <dbReference type="ARBA" id="ARBA00022737"/>
    </source>
</evidence>
<protein>
    <submittedName>
        <fullName evidence="11">Putative lachesin-like isoform X7</fullName>
    </submittedName>
</protein>
<reference evidence="11 12" key="1">
    <citation type="submission" date="2018-04" db="EMBL/GenBank/DDBJ databases">
        <authorList>
            <person name="Zhang X."/>
            <person name="Yuan J."/>
            <person name="Li F."/>
            <person name="Xiang J."/>
        </authorList>
    </citation>
    <scope>NUCLEOTIDE SEQUENCE [LARGE SCALE GENOMIC DNA]</scope>
    <source>
        <tissue evidence="11">Muscle</tissue>
    </source>
</reference>
<dbReference type="Pfam" id="PF13927">
    <property type="entry name" value="Ig_3"/>
    <property type="match status" value="2"/>
</dbReference>
<dbReference type="SMART" id="SM00409">
    <property type="entry name" value="IG"/>
    <property type="match status" value="3"/>
</dbReference>
<keyword evidence="7" id="KW-0325">Glycoprotein</keyword>
<keyword evidence="12" id="KW-1185">Reference proteome</keyword>
<keyword evidence="3" id="KW-0732">Signal</keyword>
<dbReference type="InterPro" id="IPR003599">
    <property type="entry name" value="Ig_sub"/>
</dbReference>
<dbReference type="SUPFAM" id="SSF48726">
    <property type="entry name" value="Immunoglobulin"/>
    <property type="match status" value="3"/>
</dbReference>
<dbReference type="EMBL" id="QCYY01002665">
    <property type="protein sequence ID" value="ROT68453.1"/>
    <property type="molecule type" value="Genomic_DNA"/>
</dbReference>
<dbReference type="PANTHER" id="PTHR12231">
    <property type="entry name" value="CTX-RELATED TYPE I TRANSMEMBRANE PROTEIN"/>
    <property type="match status" value="1"/>
</dbReference>
<feature type="domain" description="Ig-like" evidence="10">
    <location>
        <begin position="152"/>
        <end position="237"/>
    </location>
</feature>
<dbReference type="InterPro" id="IPR013783">
    <property type="entry name" value="Ig-like_fold"/>
</dbReference>
<dbReference type="InterPro" id="IPR036179">
    <property type="entry name" value="Ig-like_dom_sf"/>
</dbReference>
<dbReference type="AlphaFoldDB" id="A0A423SWE9"/>
<reference evidence="11 12" key="2">
    <citation type="submission" date="2019-01" db="EMBL/GenBank/DDBJ databases">
        <title>The decoding of complex shrimp genome reveals the adaptation for benthos swimmer, frequently molting mechanism and breeding impact on genome.</title>
        <authorList>
            <person name="Sun Y."/>
            <person name="Gao Y."/>
            <person name="Yu Y."/>
        </authorList>
    </citation>
    <scope>NUCLEOTIDE SEQUENCE [LARGE SCALE GENOMIC DNA]</scope>
    <source>
        <tissue evidence="11">Muscle</tissue>
    </source>
</reference>
<dbReference type="GO" id="GO:0043005">
    <property type="term" value="C:neuron projection"/>
    <property type="evidence" value="ECO:0007669"/>
    <property type="project" value="TreeGrafter"/>
</dbReference>
<dbReference type="PROSITE" id="PS50835">
    <property type="entry name" value="IG_LIKE"/>
    <property type="match status" value="2"/>
</dbReference>
<evidence type="ECO:0000256" key="1">
    <source>
        <dbReference type="ARBA" id="ARBA00004236"/>
    </source>
</evidence>
<dbReference type="SMART" id="SM00408">
    <property type="entry name" value="IGc2"/>
    <property type="match status" value="2"/>
</dbReference>
<feature type="non-terminal residue" evidence="11">
    <location>
        <position position="382"/>
    </location>
</feature>
<evidence type="ECO:0000256" key="5">
    <source>
        <dbReference type="ARBA" id="ARBA00023136"/>
    </source>
</evidence>
<evidence type="ECO:0000256" key="9">
    <source>
        <dbReference type="SAM" id="MobiDB-lite"/>
    </source>
</evidence>
<name>A0A423SWE9_PENVA</name>
<keyword evidence="2" id="KW-1003">Cell membrane</keyword>
<evidence type="ECO:0000259" key="10">
    <source>
        <dbReference type="PROSITE" id="PS50835"/>
    </source>
</evidence>
<evidence type="ECO:0000256" key="6">
    <source>
        <dbReference type="ARBA" id="ARBA00023157"/>
    </source>
</evidence>
<dbReference type="InterPro" id="IPR007110">
    <property type="entry name" value="Ig-like_dom"/>
</dbReference>
<evidence type="ECO:0000256" key="3">
    <source>
        <dbReference type="ARBA" id="ARBA00022729"/>
    </source>
</evidence>
<comment type="caution">
    <text evidence="11">The sequence shown here is derived from an EMBL/GenBank/DDBJ whole genome shotgun (WGS) entry which is preliminary data.</text>
</comment>
<evidence type="ECO:0000256" key="7">
    <source>
        <dbReference type="ARBA" id="ARBA00023180"/>
    </source>
</evidence>
<dbReference type="STRING" id="6689.A0A423SWE9"/>
<keyword evidence="8" id="KW-0393">Immunoglobulin domain</keyword>
<proteinExistence type="predicted"/>
<keyword evidence="6" id="KW-1015">Disulfide bond</keyword>
<sequence>MFPFQKEILPFTSALGRKIQNLAGVLSSTCCSSSTMPVVQPLTYVLLGNKATKASLQDTFLRRPSRPDGRLKGRIGPFANLAWIQRDRSAILTVGNHVITRNNRIGVSHDGHRTWYLTIKDVRQGDAGTYMCQINTEVAVSQVGHVSVVVPPYIKDDMSSRDVRLQEGANVILACSARGSPVPTIKWRREDGSEIQVNGTTAMLEVPGPLLQLAQVSRTDMDAYLCIATNGIPPSVSKRIQVEVKFLPTVYVPHQLVGVPLNQEVTIECYIEAWPPGLNYWKRPNGIEVLHSDNKYEVKEIPGSQKYKTHMLLTIKSVTKADIGEYNCIANNSQGGAEQVVRVAASDPMPPTIATPWRKVMKRKTARTGSPRCRLSTGAKTP</sequence>
<evidence type="ECO:0000313" key="11">
    <source>
        <dbReference type="EMBL" id="ROT68453.1"/>
    </source>
</evidence>
<dbReference type="Proteomes" id="UP000283509">
    <property type="component" value="Unassembled WGS sequence"/>
</dbReference>
<keyword evidence="5" id="KW-0472">Membrane</keyword>
<dbReference type="InterPro" id="IPR051170">
    <property type="entry name" value="Neural/epithelial_adhesion"/>
</dbReference>
<evidence type="ECO:0000256" key="8">
    <source>
        <dbReference type="ARBA" id="ARBA00023319"/>
    </source>
</evidence>
<dbReference type="OrthoDB" id="10012075at2759"/>
<gene>
    <name evidence="11" type="ORF">C7M84_013415</name>
</gene>
<dbReference type="PANTHER" id="PTHR12231:SF157">
    <property type="entry name" value="DPR-INTERACTING PROTEIN EPSILON-RELATED"/>
    <property type="match status" value="1"/>
</dbReference>
<keyword evidence="4" id="KW-0677">Repeat</keyword>
<organism evidence="11 12">
    <name type="scientific">Penaeus vannamei</name>
    <name type="common">Whiteleg shrimp</name>
    <name type="synonym">Litopenaeus vannamei</name>
    <dbReference type="NCBI Taxonomy" id="6689"/>
    <lineage>
        <taxon>Eukaryota</taxon>
        <taxon>Metazoa</taxon>
        <taxon>Ecdysozoa</taxon>
        <taxon>Arthropoda</taxon>
        <taxon>Crustacea</taxon>
        <taxon>Multicrustacea</taxon>
        <taxon>Malacostraca</taxon>
        <taxon>Eumalacostraca</taxon>
        <taxon>Eucarida</taxon>
        <taxon>Decapoda</taxon>
        <taxon>Dendrobranchiata</taxon>
        <taxon>Penaeoidea</taxon>
        <taxon>Penaeidae</taxon>
        <taxon>Penaeus</taxon>
    </lineage>
</organism>
<evidence type="ECO:0000313" key="12">
    <source>
        <dbReference type="Proteomes" id="UP000283509"/>
    </source>
</evidence>
<dbReference type="GO" id="GO:0005886">
    <property type="term" value="C:plasma membrane"/>
    <property type="evidence" value="ECO:0007669"/>
    <property type="project" value="UniProtKB-SubCell"/>
</dbReference>
<feature type="domain" description="Ig-like" evidence="10">
    <location>
        <begin position="248"/>
        <end position="344"/>
    </location>
</feature>
<dbReference type="Gene3D" id="2.60.40.10">
    <property type="entry name" value="Immunoglobulins"/>
    <property type="match status" value="3"/>
</dbReference>
<dbReference type="InterPro" id="IPR003598">
    <property type="entry name" value="Ig_sub2"/>
</dbReference>
<evidence type="ECO:0000256" key="2">
    <source>
        <dbReference type="ARBA" id="ARBA00022475"/>
    </source>
</evidence>